<keyword evidence="1" id="KW-0812">Transmembrane</keyword>
<evidence type="ECO:0000313" key="3">
    <source>
        <dbReference type="Proteomes" id="UP000246005"/>
    </source>
</evidence>
<comment type="caution">
    <text evidence="2">The sequence shown here is derived from an EMBL/GenBank/DDBJ whole genome shotgun (WGS) entry which is preliminary data.</text>
</comment>
<gene>
    <name evidence="2" type="ORF">C8D88_104411</name>
</gene>
<evidence type="ECO:0000313" key="2">
    <source>
        <dbReference type="EMBL" id="PWK87250.1"/>
    </source>
</evidence>
<organism evidence="2 3">
    <name type="scientific">Lentzea atacamensis</name>
    <dbReference type="NCBI Taxonomy" id="531938"/>
    <lineage>
        <taxon>Bacteria</taxon>
        <taxon>Bacillati</taxon>
        <taxon>Actinomycetota</taxon>
        <taxon>Actinomycetes</taxon>
        <taxon>Pseudonocardiales</taxon>
        <taxon>Pseudonocardiaceae</taxon>
        <taxon>Lentzea</taxon>
    </lineage>
</organism>
<accession>A0A316I4E6</accession>
<dbReference type="AlphaFoldDB" id="A0A316I4E6"/>
<reference evidence="2 3" key="1">
    <citation type="submission" date="2018-05" db="EMBL/GenBank/DDBJ databases">
        <title>Genomic Encyclopedia of Type Strains, Phase IV (KMG-IV): sequencing the most valuable type-strain genomes for metagenomic binning, comparative biology and taxonomic classification.</title>
        <authorList>
            <person name="Goeker M."/>
        </authorList>
    </citation>
    <scope>NUCLEOTIDE SEQUENCE [LARGE SCALE GENOMIC DNA]</scope>
    <source>
        <strain evidence="2 3">DSM 45480</strain>
    </source>
</reference>
<proteinExistence type="predicted"/>
<feature type="transmembrane region" description="Helical" evidence="1">
    <location>
        <begin position="67"/>
        <end position="87"/>
    </location>
</feature>
<dbReference type="EMBL" id="QGHB01000004">
    <property type="protein sequence ID" value="PWK87250.1"/>
    <property type="molecule type" value="Genomic_DNA"/>
</dbReference>
<name>A0A316I4E6_9PSEU</name>
<keyword evidence="1" id="KW-0472">Membrane</keyword>
<protein>
    <submittedName>
        <fullName evidence="2">Uncharacterized protein</fullName>
    </submittedName>
</protein>
<dbReference type="Proteomes" id="UP000246005">
    <property type="component" value="Unassembled WGS sequence"/>
</dbReference>
<keyword evidence="1" id="KW-1133">Transmembrane helix</keyword>
<sequence>MASTRYGSCMSHGAKVTRWLLVCVLFVGVVGMHHVAMSGAMSATHVSMPADAHGEHEPESPSQPHDMLNMCLAVLSAVVFVLLAWLLTRVVSLATQRVLATPAWPRAPGRPPPAGGRALLSAVCVLRL</sequence>
<evidence type="ECO:0000256" key="1">
    <source>
        <dbReference type="SAM" id="Phobius"/>
    </source>
</evidence>